<keyword evidence="9" id="KW-0574">Periplasm</keyword>
<comment type="similarity">
    <text evidence="4">Belongs to the prokaryotic molybdopterin-containing oxidoreductase family.</text>
</comment>
<keyword evidence="16" id="KW-0826">Tungsten</keyword>
<dbReference type="PANTHER" id="PTHR43598:SF1">
    <property type="entry name" value="FORMATE DEHYDROGENASE-O MAJOR SUBUNIT"/>
    <property type="match status" value="1"/>
</dbReference>
<keyword evidence="20" id="KW-1185">Reference proteome</keyword>
<comment type="subcellular location">
    <subcellularLocation>
        <location evidence="3">Periplasm</location>
    </subcellularLocation>
</comment>
<evidence type="ECO:0000256" key="5">
    <source>
        <dbReference type="ARBA" id="ARBA00022448"/>
    </source>
</evidence>
<dbReference type="SUPFAM" id="SSF50692">
    <property type="entry name" value="ADC-like"/>
    <property type="match status" value="1"/>
</dbReference>
<evidence type="ECO:0000259" key="18">
    <source>
        <dbReference type="Pfam" id="PF01568"/>
    </source>
</evidence>
<comment type="cofactor">
    <cofactor evidence="2">
        <name>[4Fe-4S] cluster</name>
        <dbReference type="ChEBI" id="CHEBI:49883"/>
    </cofactor>
</comment>
<evidence type="ECO:0000256" key="12">
    <source>
        <dbReference type="ARBA" id="ARBA00022982"/>
    </source>
</evidence>
<dbReference type="GO" id="GO:0030151">
    <property type="term" value="F:molybdenum ion binding"/>
    <property type="evidence" value="ECO:0007669"/>
    <property type="project" value="TreeGrafter"/>
</dbReference>
<dbReference type="PANTHER" id="PTHR43598">
    <property type="entry name" value="TUNGSTEN-CONTAINING FORMYLMETHANOFURAN DEHYDROGENASE 2 SUBUNIT B"/>
    <property type="match status" value="1"/>
</dbReference>
<dbReference type="Gene3D" id="3.40.50.740">
    <property type="match status" value="1"/>
</dbReference>
<dbReference type="GO" id="GO:0009061">
    <property type="term" value="P:anaerobic respiration"/>
    <property type="evidence" value="ECO:0007669"/>
    <property type="project" value="TreeGrafter"/>
</dbReference>
<keyword evidence="14" id="KW-0408">Iron</keyword>
<dbReference type="STRING" id="1121455.SAMN02745728_00300"/>
<evidence type="ECO:0000256" key="11">
    <source>
        <dbReference type="ARBA" id="ARBA00022933"/>
    </source>
</evidence>
<dbReference type="NCBIfam" id="TIGR01553">
    <property type="entry name" value="formate-DH-alph"/>
    <property type="match status" value="1"/>
</dbReference>
<name>A0A1M7RXJ6_9BACT</name>
<accession>A0A1M7RXJ6</accession>
<dbReference type="AlphaFoldDB" id="A0A1M7RXJ6"/>
<dbReference type="Gene3D" id="3.40.228.10">
    <property type="entry name" value="Dimethylsulfoxide Reductase, domain 2"/>
    <property type="match status" value="1"/>
</dbReference>
<evidence type="ECO:0000256" key="10">
    <source>
        <dbReference type="ARBA" id="ARBA00022837"/>
    </source>
</evidence>
<gene>
    <name evidence="19" type="ORF">SAMN02745728_00300</name>
</gene>
<reference evidence="19 20" key="1">
    <citation type="submission" date="2016-12" db="EMBL/GenBank/DDBJ databases">
        <authorList>
            <person name="Song W.-J."/>
            <person name="Kurnit D.M."/>
        </authorList>
    </citation>
    <scope>NUCLEOTIDE SEQUENCE [LARGE SCALE GENOMIC DNA]</scope>
    <source>
        <strain evidence="19 20">DSM 11393</strain>
    </source>
</reference>
<dbReference type="GO" id="GO:0042597">
    <property type="term" value="C:periplasmic space"/>
    <property type="evidence" value="ECO:0007669"/>
    <property type="project" value="UniProtKB-SubCell"/>
</dbReference>
<dbReference type="Pfam" id="PF00384">
    <property type="entry name" value="Molybdopterin"/>
    <property type="match status" value="1"/>
</dbReference>
<dbReference type="Proteomes" id="UP000186469">
    <property type="component" value="Unassembled WGS sequence"/>
</dbReference>
<keyword evidence="13" id="KW-0560">Oxidoreductase</keyword>
<evidence type="ECO:0000256" key="1">
    <source>
        <dbReference type="ARBA" id="ARBA00001930"/>
    </source>
</evidence>
<dbReference type="InterPro" id="IPR006443">
    <property type="entry name" value="Formate-DH-alph_fdnG"/>
</dbReference>
<feature type="domain" description="Molybdopterin dinucleotide-binding" evidence="18">
    <location>
        <begin position="675"/>
        <end position="792"/>
    </location>
</feature>
<evidence type="ECO:0000256" key="2">
    <source>
        <dbReference type="ARBA" id="ARBA00001966"/>
    </source>
</evidence>
<dbReference type="EMBL" id="FRDI01000002">
    <property type="protein sequence ID" value="SHN50920.1"/>
    <property type="molecule type" value="Genomic_DNA"/>
</dbReference>
<keyword evidence="5" id="KW-0813">Transport</keyword>
<organism evidence="19 20">
    <name type="scientific">Desulfovibrio litoralis DSM 11393</name>
    <dbReference type="NCBI Taxonomy" id="1121455"/>
    <lineage>
        <taxon>Bacteria</taxon>
        <taxon>Pseudomonadati</taxon>
        <taxon>Thermodesulfobacteriota</taxon>
        <taxon>Desulfovibrionia</taxon>
        <taxon>Desulfovibrionales</taxon>
        <taxon>Desulfovibrionaceae</taxon>
        <taxon>Desulfovibrio</taxon>
    </lineage>
</organism>
<dbReference type="Gene3D" id="2.40.40.20">
    <property type="match status" value="1"/>
</dbReference>
<keyword evidence="7" id="KW-0479">Metal-binding</keyword>
<evidence type="ECO:0000256" key="8">
    <source>
        <dbReference type="ARBA" id="ARBA00022729"/>
    </source>
</evidence>
<evidence type="ECO:0000256" key="9">
    <source>
        <dbReference type="ARBA" id="ARBA00022764"/>
    </source>
</evidence>
<dbReference type="GO" id="GO:0043546">
    <property type="term" value="F:molybdopterin cofactor binding"/>
    <property type="evidence" value="ECO:0007669"/>
    <property type="project" value="InterPro"/>
</dbReference>
<evidence type="ECO:0000259" key="17">
    <source>
        <dbReference type="Pfam" id="PF00384"/>
    </source>
</evidence>
<comment type="cofactor">
    <cofactor evidence="1">
        <name>W-bis(molybdopterin guanine dinucleotide)</name>
        <dbReference type="ChEBI" id="CHEBI:60537"/>
    </cofactor>
</comment>
<evidence type="ECO:0000313" key="20">
    <source>
        <dbReference type="Proteomes" id="UP000186469"/>
    </source>
</evidence>
<evidence type="ECO:0000256" key="16">
    <source>
        <dbReference type="ARBA" id="ARBA00023245"/>
    </source>
</evidence>
<dbReference type="Pfam" id="PF01568">
    <property type="entry name" value="Molydop_binding"/>
    <property type="match status" value="1"/>
</dbReference>
<keyword evidence="8" id="KW-0732">Signal</keyword>
<keyword evidence="6" id="KW-0004">4Fe-4S</keyword>
<evidence type="ECO:0000256" key="14">
    <source>
        <dbReference type="ARBA" id="ARBA00023004"/>
    </source>
</evidence>
<dbReference type="InterPro" id="IPR009010">
    <property type="entry name" value="Asp_de-COase-like_dom_sf"/>
</dbReference>
<protein>
    <submittedName>
        <fullName evidence="19">Formate dehydrogenase alpha subunit</fullName>
    </submittedName>
</protein>
<feature type="domain" description="Molybdopterin oxidoreductase" evidence="17">
    <location>
        <begin position="2"/>
        <end position="443"/>
    </location>
</feature>
<keyword evidence="15" id="KW-0411">Iron-sulfur</keyword>
<evidence type="ECO:0000313" key="19">
    <source>
        <dbReference type="EMBL" id="SHN50920.1"/>
    </source>
</evidence>
<dbReference type="CDD" id="cd02792">
    <property type="entry name" value="MopB_CT_Formate-Dh-Na-like"/>
    <property type="match status" value="1"/>
</dbReference>
<keyword evidence="11" id="KW-0712">Selenocysteine</keyword>
<evidence type="ECO:0000256" key="3">
    <source>
        <dbReference type="ARBA" id="ARBA00004418"/>
    </source>
</evidence>
<evidence type="ECO:0000256" key="6">
    <source>
        <dbReference type="ARBA" id="ARBA00022485"/>
    </source>
</evidence>
<dbReference type="SUPFAM" id="SSF53706">
    <property type="entry name" value="Formate dehydrogenase/DMSO reductase, domains 1-3"/>
    <property type="match status" value="1"/>
</dbReference>
<evidence type="ECO:0000256" key="4">
    <source>
        <dbReference type="ARBA" id="ARBA00010312"/>
    </source>
</evidence>
<dbReference type="InterPro" id="IPR006657">
    <property type="entry name" value="MoPterin_dinucl-bd_dom"/>
</dbReference>
<keyword evidence="10" id="KW-0106">Calcium</keyword>
<dbReference type="GO" id="GO:0051539">
    <property type="term" value="F:4 iron, 4 sulfur cluster binding"/>
    <property type="evidence" value="ECO:0007669"/>
    <property type="project" value="UniProtKB-KW"/>
</dbReference>
<evidence type="ECO:0000256" key="7">
    <source>
        <dbReference type="ARBA" id="ARBA00022723"/>
    </source>
</evidence>
<evidence type="ECO:0000256" key="13">
    <source>
        <dbReference type="ARBA" id="ARBA00023002"/>
    </source>
</evidence>
<dbReference type="FunFam" id="3.40.228.10:FF:000009">
    <property type="entry name" value="Formate dehydrogenase, alpha subunit, selenocysteine-containing"/>
    <property type="match status" value="1"/>
</dbReference>
<dbReference type="GO" id="GO:0047111">
    <property type="term" value="F:formate dehydrogenase (cytochrome-c-553) activity"/>
    <property type="evidence" value="ECO:0007669"/>
    <property type="project" value="InterPro"/>
</dbReference>
<proteinExistence type="inferred from homology"/>
<sequence>MTNHWNDIANSDCVLIMGSNPAENHPISFKWVMKAQERGAKIIHVDPRFTRTSAKCDFHTALRVGTDIAFLGGMIKYIADNNLYFKDYVLNYTNASFIVGKKYSFKDGLFSGFDPKTRRYDKSTWAYEMDTNGVPMRDLTLKNPRCVWNLMREHFKRYTLDAVSSTTGTSKADLEKVYKTFGATGQPDKAGTVMYAMGWTQKSVGVQNIRTMAIVQLLLGNIGVAGGGINALRGESNVQGSTDQGLLATNLPAYLSVPKSTMVSLEAYNKARTPVSKDPQSVNWWSNTPKYMASLIKSMYPSEDPAAAYNWLPKLDADKKDTEYFWLALFERMYNNGFKGLFAWGMNPACSGANAGKNRIALGKLDWLVNVNLFENETSSFWKGPGQDPSKIKTEVFLLPCAVSIEKEGSVVNSGRWVQWRYRGPKPYAQTRPDGDIMLELAKEIRKLYKEEGGKFVDPVLKLDIESWEEHNEFSPIKVAKIMNGYFTKDIEIAGKQYKAGQQVPSFALLQADGSTTSGCWVMTGCFTDAGNMAARRSKDQTEMQANIGLFPNWSWAWPLNRRVLYNRASVDLKGQPFNPKKPVIIWKDGKWVGDVVDGGGDPGAKHPFIMQTHGVGSLFGPGREDGPFPEHYESMECAVPKNTFSKQLSSPTAYYIEREKPKKVCDPRYPTICTTYRVTEHWQTGLMTRRVGWLLEAEPQIFCEMSPEFAKMKKINNGDKVNISSPRGKVWAIAIVTERIKPLKVQGQILHTVGIPWHFGWIFPKNGGDSVNLLTPSVGDPNTGIPETKAFMVNVEKA</sequence>
<dbReference type="GO" id="GO:0008863">
    <property type="term" value="F:formate dehydrogenase (NAD+) activity"/>
    <property type="evidence" value="ECO:0007669"/>
    <property type="project" value="InterPro"/>
</dbReference>
<dbReference type="GO" id="GO:0009055">
    <property type="term" value="F:electron transfer activity"/>
    <property type="evidence" value="ECO:0007669"/>
    <property type="project" value="InterPro"/>
</dbReference>
<dbReference type="InterPro" id="IPR006656">
    <property type="entry name" value="Mopterin_OxRdtase"/>
</dbReference>
<keyword evidence="12" id="KW-0249">Electron transport</keyword>
<evidence type="ECO:0000256" key="15">
    <source>
        <dbReference type="ARBA" id="ARBA00023014"/>
    </source>
</evidence>